<dbReference type="GO" id="GO:0030246">
    <property type="term" value="F:carbohydrate binding"/>
    <property type="evidence" value="ECO:0007669"/>
    <property type="project" value="TreeGrafter"/>
</dbReference>
<dbReference type="SUPFAM" id="SSF53822">
    <property type="entry name" value="Periplasmic binding protein-like I"/>
    <property type="match status" value="1"/>
</dbReference>
<feature type="chain" id="PRO_5031322260" evidence="3">
    <location>
        <begin position="25"/>
        <end position="365"/>
    </location>
</feature>
<keyword evidence="3" id="KW-0732">Signal</keyword>
<gene>
    <name evidence="5" type="ORF">FB555_001733</name>
</gene>
<reference evidence="5 6" key="1">
    <citation type="submission" date="2020-07" db="EMBL/GenBank/DDBJ databases">
        <title>Sequencing the genomes of 1000 actinobacteria strains.</title>
        <authorList>
            <person name="Klenk H.-P."/>
        </authorList>
    </citation>
    <scope>NUCLEOTIDE SEQUENCE [LARGE SCALE GENOMIC DNA]</scope>
    <source>
        <strain evidence="5 6">DSM 23737</strain>
    </source>
</reference>
<comment type="similarity">
    <text evidence="2">Belongs to the bacterial solute-binding protein 2 family.</text>
</comment>
<dbReference type="PANTHER" id="PTHR30036:SF7">
    <property type="entry name" value="ABC TRANSPORTER PERIPLASMIC-BINDING PROTEIN YPHF"/>
    <property type="match status" value="1"/>
</dbReference>
<sequence length="365" mass="37778">MKFKVLPIAAIAASVLFITGCAQATPAANEAPVAAVVTTDFVLPETAPAGFKEGLTVALVRQSGVGDYFEQWGSGFNAQIAAAGGVVQLFDARGDNAEQVTQFNEAINSKPDVIVVDHGLADSLNPKIDEAIAAGIPVVVYDVAISNQKALYMSQDDESLAGKILDQIKVENPKGGNLAYVNVSGIAPLDTRDGVYNSFLTDNPSFVEVARFGKYSESAAADTATEGAAALTSAPETTIVFAAYDELAKGALIALRQNGMLANVSLYGVDISTADIALMTEAGSPWKATAATDPSNVGAVVARAAIAAASGVDMPSKMVIPAALITQKLLRDQNVTNMDELRVALPQLSTPDFLGASWIATVPAS</sequence>
<dbReference type="InterPro" id="IPR025997">
    <property type="entry name" value="SBP_2_dom"/>
</dbReference>
<dbReference type="AlphaFoldDB" id="A0A7W3JUW8"/>
<feature type="domain" description="Periplasmic binding protein" evidence="4">
    <location>
        <begin position="58"/>
        <end position="311"/>
    </location>
</feature>
<dbReference type="InterPro" id="IPR050555">
    <property type="entry name" value="Bact_Solute-Bind_Prot2"/>
</dbReference>
<dbReference type="EMBL" id="JACGWU010000006">
    <property type="protein sequence ID" value="MBA8829617.1"/>
    <property type="molecule type" value="Genomic_DNA"/>
</dbReference>
<dbReference type="Pfam" id="PF13407">
    <property type="entry name" value="Peripla_BP_4"/>
    <property type="match status" value="1"/>
</dbReference>
<dbReference type="Proteomes" id="UP000524237">
    <property type="component" value="Unassembled WGS sequence"/>
</dbReference>
<dbReference type="InterPro" id="IPR028082">
    <property type="entry name" value="Peripla_BP_I"/>
</dbReference>
<evidence type="ECO:0000313" key="6">
    <source>
        <dbReference type="Proteomes" id="UP000524237"/>
    </source>
</evidence>
<evidence type="ECO:0000256" key="2">
    <source>
        <dbReference type="ARBA" id="ARBA00007639"/>
    </source>
</evidence>
<proteinExistence type="inferred from homology"/>
<evidence type="ECO:0000256" key="3">
    <source>
        <dbReference type="SAM" id="SignalP"/>
    </source>
</evidence>
<keyword evidence="5" id="KW-0762">Sugar transport</keyword>
<dbReference type="PANTHER" id="PTHR30036">
    <property type="entry name" value="D-XYLOSE-BINDING PERIPLASMIC PROTEIN"/>
    <property type="match status" value="1"/>
</dbReference>
<evidence type="ECO:0000313" key="5">
    <source>
        <dbReference type="EMBL" id="MBA8829617.1"/>
    </source>
</evidence>
<dbReference type="RefSeq" id="WP_182485047.1">
    <property type="nucleotide sequence ID" value="NZ_JACGWU010000006.1"/>
</dbReference>
<evidence type="ECO:0000256" key="1">
    <source>
        <dbReference type="ARBA" id="ARBA00004196"/>
    </source>
</evidence>
<comment type="subcellular location">
    <subcellularLocation>
        <location evidence="1">Cell envelope</location>
    </subcellularLocation>
</comment>
<evidence type="ECO:0000259" key="4">
    <source>
        <dbReference type="Pfam" id="PF13407"/>
    </source>
</evidence>
<comment type="caution">
    <text evidence="5">The sequence shown here is derived from an EMBL/GenBank/DDBJ whole genome shotgun (WGS) entry which is preliminary data.</text>
</comment>
<name>A0A7W3JUW8_9MICO</name>
<accession>A0A7W3JUW8</accession>
<keyword evidence="6" id="KW-1185">Reference proteome</keyword>
<feature type="signal peptide" evidence="3">
    <location>
        <begin position="1"/>
        <end position="24"/>
    </location>
</feature>
<dbReference type="Gene3D" id="3.40.50.2300">
    <property type="match status" value="2"/>
</dbReference>
<dbReference type="PROSITE" id="PS51257">
    <property type="entry name" value="PROKAR_LIPOPROTEIN"/>
    <property type="match status" value="1"/>
</dbReference>
<dbReference type="GO" id="GO:0030288">
    <property type="term" value="C:outer membrane-bounded periplasmic space"/>
    <property type="evidence" value="ECO:0007669"/>
    <property type="project" value="TreeGrafter"/>
</dbReference>
<organism evidence="5 6">
    <name type="scientific">Alpinimonas psychrophila</name>
    <dbReference type="NCBI Taxonomy" id="748908"/>
    <lineage>
        <taxon>Bacteria</taxon>
        <taxon>Bacillati</taxon>
        <taxon>Actinomycetota</taxon>
        <taxon>Actinomycetes</taxon>
        <taxon>Micrococcales</taxon>
        <taxon>Microbacteriaceae</taxon>
        <taxon>Alpinimonas</taxon>
    </lineage>
</organism>
<protein>
    <submittedName>
        <fullName evidence="5">Simple sugar transport system substrate-binding protein</fullName>
    </submittedName>
</protein>
<keyword evidence="5" id="KW-0813">Transport</keyword>